<comment type="caution">
    <text evidence="2">The sequence shown here is derived from an EMBL/GenBank/DDBJ whole genome shotgun (WGS) entry which is preliminary data.</text>
</comment>
<dbReference type="Pfam" id="PF10694">
    <property type="entry name" value="DUF2500"/>
    <property type="match status" value="1"/>
</dbReference>
<dbReference type="RefSeq" id="WP_179236220.1">
    <property type="nucleotide sequence ID" value="NZ_JACBNQ010000001.1"/>
</dbReference>
<feature type="transmembrane region" description="Helical" evidence="1">
    <location>
        <begin position="12"/>
        <end position="34"/>
    </location>
</feature>
<dbReference type="Gene3D" id="2.40.50.660">
    <property type="match status" value="1"/>
</dbReference>
<dbReference type="InterPro" id="IPR019635">
    <property type="entry name" value="DUF2500"/>
</dbReference>
<proteinExistence type="predicted"/>
<reference evidence="2" key="1">
    <citation type="submission" date="2020-07" db="EMBL/GenBank/DDBJ databases">
        <title>Genomic analysis of a strain of Sedimentibacter Hydroxybenzoicus DSM7310.</title>
        <authorList>
            <person name="Ma S."/>
        </authorList>
    </citation>
    <scope>NUCLEOTIDE SEQUENCE</scope>
    <source>
        <strain evidence="2">DSM 7310</strain>
    </source>
</reference>
<keyword evidence="1" id="KW-1133">Transmembrane helix</keyword>
<dbReference type="AlphaFoldDB" id="A0A974BH03"/>
<name>A0A974BH03_SEDHY</name>
<evidence type="ECO:0000313" key="2">
    <source>
        <dbReference type="EMBL" id="NYB72530.1"/>
    </source>
</evidence>
<evidence type="ECO:0000256" key="1">
    <source>
        <dbReference type="SAM" id="Phobius"/>
    </source>
</evidence>
<evidence type="ECO:0000313" key="3">
    <source>
        <dbReference type="Proteomes" id="UP000611629"/>
    </source>
</evidence>
<keyword evidence="3" id="KW-1185">Reference proteome</keyword>
<protein>
    <submittedName>
        <fullName evidence="2">DUF2500 domain-containing protein</fullName>
    </submittedName>
</protein>
<dbReference type="Proteomes" id="UP000611629">
    <property type="component" value="Unassembled WGS sequence"/>
</dbReference>
<gene>
    <name evidence="2" type="ORF">HZF24_00080</name>
</gene>
<keyword evidence="1" id="KW-0812">Transmembrane</keyword>
<organism evidence="2 3">
    <name type="scientific">Sedimentibacter hydroxybenzoicus DSM 7310</name>
    <dbReference type="NCBI Taxonomy" id="1123245"/>
    <lineage>
        <taxon>Bacteria</taxon>
        <taxon>Bacillati</taxon>
        <taxon>Bacillota</taxon>
        <taxon>Tissierellia</taxon>
        <taxon>Sedimentibacter</taxon>
    </lineage>
</organism>
<dbReference type="EMBL" id="JACBNQ010000001">
    <property type="protein sequence ID" value="NYB72530.1"/>
    <property type="molecule type" value="Genomic_DNA"/>
</dbReference>
<accession>A0A974BH03</accession>
<keyword evidence="1" id="KW-0472">Membrane</keyword>
<sequence>MSPFYDPFVGFNIMSTLFPIMFFLVFGIIIFSAIKSLSVSMHNNKQPIIPVEAKIVTKRYDVSHLRHHHGDNMHHHSSSSTSYFATFEMPNGERMELKVPSNEFGMMVEGDSGTLQFQGTRFITSSISD</sequence>